<dbReference type="Pfam" id="PF13952">
    <property type="entry name" value="DUF4216"/>
    <property type="match status" value="1"/>
</dbReference>
<feature type="domain" description="DUF4216" evidence="1">
    <location>
        <begin position="351"/>
        <end position="420"/>
    </location>
</feature>
<name>A0A9N7NCA5_STRHE</name>
<dbReference type="AlphaFoldDB" id="A0A9N7NCA5"/>
<dbReference type="Proteomes" id="UP001153555">
    <property type="component" value="Unassembled WGS sequence"/>
</dbReference>
<dbReference type="InterPro" id="IPR025312">
    <property type="entry name" value="DUF4216"/>
</dbReference>
<evidence type="ECO:0000313" key="3">
    <source>
        <dbReference type="Proteomes" id="UP001153555"/>
    </source>
</evidence>
<gene>
    <name evidence="2" type="ORF">SHERM_23475</name>
</gene>
<dbReference type="EMBL" id="CACSLK010027752">
    <property type="protein sequence ID" value="CAA0827780.1"/>
    <property type="molecule type" value="Genomic_DNA"/>
</dbReference>
<keyword evidence="3" id="KW-1185">Reference proteome</keyword>
<dbReference type="PANTHER" id="PTHR48258:SF4">
    <property type="entry name" value="DUF4216 DOMAIN-CONTAINING PROTEIN"/>
    <property type="match status" value="1"/>
</dbReference>
<sequence length="513" mass="59214">MNYHTMVMDAVGPEFHPNSQEEPPNPDSKRFYDMLNAVDKELWPGCTTHSQLSFVARAMHMKAEHHMSERNYDDMMQLVSEVLPYDNTVPENFYKTKKLLRGMGLPVEKIDCCNNGCMLYWEDDADATSCKFCGHGRFQRSGGGKNVAYKKMYYFPLADRLKRLYASNATAKEMRKPPRNDAGCSQKNELEGSLSIFKCQGRFLGRAKARYLIEDEYNAARSYILLNCVEIEPYISIFVDLLRRQRRNISREVIDQKLETEFPDWFEKYVHDQSNGITNEYIQDLAKGPLRKVKSYSGYMVNGFKFHTLSCGSSKSTMNSGVCIKGSNFSVENDFYGRLVDVVEVGYDGFHTNTTVLFKCEWFDPTARGMNIHNSYKLVDINHKRRFNRYEPFMLGMQAKQVFFCEYPGAGRDKRDWWAVCNVKARAFVEVLLSDDNNAEIQVMPPYQEDERSIHHIGQMDVDEPGPLNDLDGVFIEVDDEVVEEEDELIVESEMEDDFVSNLNEDLYDSGSD</sequence>
<comment type="caution">
    <text evidence="2">The sequence shown here is derived from an EMBL/GenBank/DDBJ whole genome shotgun (WGS) entry which is preliminary data.</text>
</comment>
<accession>A0A9N7NCA5</accession>
<reference evidence="2" key="1">
    <citation type="submission" date="2019-12" db="EMBL/GenBank/DDBJ databases">
        <authorList>
            <person name="Scholes J."/>
        </authorList>
    </citation>
    <scope>NUCLEOTIDE SEQUENCE</scope>
</reference>
<evidence type="ECO:0000313" key="2">
    <source>
        <dbReference type="EMBL" id="CAA0827780.1"/>
    </source>
</evidence>
<protein>
    <recommendedName>
        <fullName evidence="1">DUF4216 domain-containing protein</fullName>
    </recommendedName>
</protein>
<dbReference type="PANTHER" id="PTHR48258">
    <property type="entry name" value="DUF4218 DOMAIN-CONTAINING PROTEIN-RELATED"/>
    <property type="match status" value="1"/>
</dbReference>
<evidence type="ECO:0000259" key="1">
    <source>
        <dbReference type="Pfam" id="PF13952"/>
    </source>
</evidence>
<organism evidence="2 3">
    <name type="scientific">Striga hermonthica</name>
    <name type="common">Purple witchweed</name>
    <name type="synonym">Buchnera hermonthica</name>
    <dbReference type="NCBI Taxonomy" id="68872"/>
    <lineage>
        <taxon>Eukaryota</taxon>
        <taxon>Viridiplantae</taxon>
        <taxon>Streptophyta</taxon>
        <taxon>Embryophyta</taxon>
        <taxon>Tracheophyta</taxon>
        <taxon>Spermatophyta</taxon>
        <taxon>Magnoliopsida</taxon>
        <taxon>eudicotyledons</taxon>
        <taxon>Gunneridae</taxon>
        <taxon>Pentapetalae</taxon>
        <taxon>asterids</taxon>
        <taxon>lamiids</taxon>
        <taxon>Lamiales</taxon>
        <taxon>Orobanchaceae</taxon>
        <taxon>Buchnereae</taxon>
        <taxon>Striga</taxon>
    </lineage>
</organism>
<dbReference type="OrthoDB" id="912978at2759"/>
<proteinExistence type="predicted"/>